<dbReference type="EMBL" id="BLLK01000069">
    <property type="protein sequence ID" value="GFH60733.1"/>
    <property type="molecule type" value="Genomic_DNA"/>
</dbReference>
<feature type="chain" id="PRO_5041954343" evidence="1">
    <location>
        <begin position="20"/>
        <end position="255"/>
    </location>
</feature>
<comment type="caution">
    <text evidence="2">The sequence shown here is derived from an EMBL/GenBank/DDBJ whole genome shotgun (WGS) entry which is preliminary data.</text>
</comment>
<protein>
    <submittedName>
        <fullName evidence="2">Uncharacterized protein</fullName>
    </submittedName>
</protein>
<accession>A0AAD3DAE0</accession>
<proteinExistence type="predicted"/>
<name>A0AAD3DAE0_9STRA</name>
<dbReference type="AlphaFoldDB" id="A0AAD3DAE0"/>
<dbReference type="Proteomes" id="UP001054902">
    <property type="component" value="Unassembled WGS sequence"/>
</dbReference>
<evidence type="ECO:0000313" key="3">
    <source>
        <dbReference type="Proteomes" id="UP001054902"/>
    </source>
</evidence>
<keyword evidence="3" id="KW-1185">Reference proteome</keyword>
<gene>
    <name evidence="2" type="ORF">CTEN210_17209</name>
</gene>
<evidence type="ECO:0000256" key="1">
    <source>
        <dbReference type="SAM" id="SignalP"/>
    </source>
</evidence>
<keyword evidence="1" id="KW-0732">Signal</keyword>
<evidence type="ECO:0000313" key="2">
    <source>
        <dbReference type="EMBL" id="GFH60733.1"/>
    </source>
</evidence>
<organism evidence="2 3">
    <name type="scientific">Chaetoceros tenuissimus</name>
    <dbReference type="NCBI Taxonomy" id="426638"/>
    <lineage>
        <taxon>Eukaryota</taxon>
        <taxon>Sar</taxon>
        <taxon>Stramenopiles</taxon>
        <taxon>Ochrophyta</taxon>
        <taxon>Bacillariophyta</taxon>
        <taxon>Coscinodiscophyceae</taxon>
        <taxon>Chaetocerotophycidae</taxon>
        <taxon>Chaetocerotales</taxon>
        <taxon>Chaetocerotaceae</taxon>
        <taxon>Chaetoceros</taxon>
    </lineage>
</organism>
<reference evidence="2 3" key="1">
    <citation type="journal article" date="2021" name="Sci. Rep.">
        <title>The genome of the diatom Chaetoceros tenuissimus carries an ancient integrated fragment of an extant virus.</title>
        <authorList>
            <person name="Hongo Y."/>
            <person name="Kimura K."/>
            <person name="Takaki Y."/>
            <person name="Yoshida Y."/>
            <person name="Baba S."/>
            <person name="Kobayashi G."/>
            <person name="Nagasaki K."/>
            <person name="Hano T."/>
            <person name="Tomaru Y."/>
        </authorList>
    </citation>
    <scope>NUCLEOTIDE SEQUENCE [LARGE SCALE GENOMIC DNA]</scope>
    <source>
        <strain evidence="2 3">NIES-3715</strain>
    </source>
</reference>
<feature type="signal peptide" evidence="1">
    <location>
        <begin position="1"/>
        <end position="19"/>
    </location>
</feature>
<sequence length="255" mass="28587">MKLMNEISIALLCSSFVYCASFSFSRKDPNPFDNYVNIPKQSRSDIQVFGDFKRRALFLSSENEEYRSISDVVGNLHGGKYQFNNFSGASSSDAFSGRGSRYQNIADEDEADVDLPNWAMKMKPSEAAFANPQLLSIPSNCNPMDGMVYSASVDIQNQEISWEKFHCKLMVMLANGEFIEADASIKSHIQVKPKHGSLAPRGGASNACDRTKPYSDRATIRITHGSSSSLRTTNDEIWLVLGTEEEKWYYKLILE</sequence>